<feature type="region of interest" description="Disordered" evidence="9">
    <location>
        <begin position="1"/>
        <end position="21"/>
    </location>
</feature>
<dbReference type="AlphaFoldDB" id="A0A846TUJ8"/>
<evidence type="ECO:0000256" key="6">
    <source>
        <dbReference type="ARBA" id="ARBA00023136"/>
    </source>
</evidence>
<dbReference type="Proteomes" id="UP000521379">
    <property type="component" value="Unassembled WGS sequence"/>
</dbReference>
<evidence type="ECO:0000256" key="2">
    <source>
        <dbReference type="ARBA" id="ARBA00004752"/>
    </source>
</evidence>
<reference evidence="11 12" key="1">
    <citation type="submission" date="2020-02" db="EMBL/GenBank/DDBJ databases">
        <authorList>
            <person name="Sun Q."/>
        </authorList>
    </citation>
    <scope>NUCLEOTIDE SEQUENCE [LARGE SCALE GENOMIC DNA]</scope>
    <source>
        <strain evidence="11 12">YIM 13062</strain>
    </source>
</reference>
<dbReference type="PANTHER" id="PTHR30474:SF3">
    <property type="entry name" value="PEPTIDOGLYCAN GLYCOSYLTRANSFERASE RODA"/>
    <property type="match status" value="1"/>
</dbReference>
<feature type="compositionally biased region" description="Basic and acidic residues" evidence="9">
    <location>
        <begin position="467"/>
        <end position="490"/>
    </location>
</feature>
<evidence type="ECO:0000313" key="12">
    <source>
        <dbReference type="Proteomes" id="UP000521379"/>
    </source>
</evidence>
<proteinExistence type="predicted"/>
<feature type="transmembrane region" description="Helical" evidence="10">
    <location>
        <begin position="249"/>
        <end position="265"/>
    </location>
</feature>
<dbReference type="GO" id="GO:0008360">
    <property type="term" value="P:regulation of cell shape"/>
    <property type="evidence" value="ECO:0007669"/>
    <property type="project" value="UniProtKB-KW"/>
</dbReference>
<evidence type="ECO:0000313" key="11">
    <source>
        <dbReference type="EMBL" id="NKE10509.1"/>
    </source>
</evidence>
<dbReference type="GO" id="GO:0032153">
    <property type="term" value="C:cell division site"/>
    <property type="evidence" value="ECO:0007669"/>
    <property type="project" value="TreeGrafter"/>
</dbReference>
<sequence length="515" mass="55088">MTTPAAAPTAPTAGSSASSAPVQRRRRLTELLLLVVAWTIGIGANILVDPEQASSEPAHVYRSAAVLIGGSLLLHLVLWFRARYADPYILPIVVTLNGLGIAMIHRIDLLMDSSAGTNQVLWTAIGITAAALVLLFLRDHRRLRQFTYISLVVSALLLVLPLLPGLGTEINGARIWISIGARTFQPGEIAKITLAIFFAGYLSTNRDVILLAGPKVGPVRLPRFRDLAPMFAAWLVSIGVLVFQRDLGTAILFFGLFVAMIYLATGRLSWIVLGLLFVAAGGVVASQTFGHVAARLDAWWHAFDPAIYDAPVGGSRQIVQGIFGMASGGLFGQGLGQGRPDLVSYSNSDMIITAFGEELGLIGLSAILLMFFLLISRGFRAALGTPDGFGKLLAGGLASIMVIQLFVVIGGVTRVIPLTGLTTPFMSAGGSSLLSNWIVAALLLAISHSARRPVVTGPASAEDIAEFEAHEREEQERAELHETERAERAERRRQRQQAAEARKATAESKSSEAQS</sequence>
<evidence type="ECO:0000256" key="7">
    <source>
        <dbReference type="ARBA" id="ARBA00044770"/>
    </source>
</evidence>
<feature type="transmembrane region" description="Helical" evidence="10">
    <location>
        <begin position="87"/>
        <end position="107"/>
    </location>
</feature>
<feature type="transmembrane region" description="Helical" evidence="10">
    <location>
        <begin position="31"/>
        <end position="48"/>
    </location>
</feature>
<dbReference type="EMBL" id="JAAVUN010000028">
    <property type="protein sequence ID" value="NKE10509.1"/>
    <property type="molecule type" value="Genomic_DNA"/>
</dbReference>
<gene>
    <name evidence="11" type="ORF">GTW58_11330</name>
</gene>
<feature type="transmembrane region" description="Helical" evidence="10">
    <location>
        <begin position="272"/>
        <end position="294"/>
    </location>
</feature>
<protein>
    <recommendedName>
        <fullName evidence="7">peptidoglycan glycosyltransferase</fullName>
        <ecNumber evidence="7">2.4.99.28</ecNumber>
    </recommendedName>
</protein>
<evidence type="ECO:0000256" key="5">
    <source>
        <dbReference type="ARBA" id="ARBA00022989"/>
    </source>
</evidence>
<feature type="transmembrane region" description="Helical" evidence="10">
    <location>
        <begin position="60"/>
        <end position="80"/>
    </location>
</feature>
<feature type="transmembrane region" description="Helical" evidence="10">
    <location>
        <begin position="425"/>
        <end position="446"/>
    </location>
</feature>
<dbReference type="GO" id="GO:0005886">
    <property type="term" value="C:plasma membrane"/>
    <property type="evidence" value="ECO:0007669"/>
    <property type="project" value="TreeGrafter"/>
</dbReference>
<comment type="caution">
    <text evidence="11">The sequence shown here is derived from an EMBL/GenBank/DDBJ whole genome shotgun (WGS) entry which is preliminary data.</text>
</comment>
<feature type="region of interest" description="Disordered" evidence="9">
    <location>
        <begin position="465"/>
        <end position="515"/>
    </location>
</feature>
<feature type="transmembrane region" description="Helical" evidence="10">
    <location>
        <begin position="146"/>
        <end position="164"/>
    </location>
</feature>
<keyword evidence="4" id="KW-0133">Cell shape</keyword>
<comment type="pathway">
    <text evidence="2">Cell wall biogenesis; peptidoglycan biosynthesis.</text>
</comment>
<evidence type="ECO:0000256" key="8">
    <source>
        <dbReference type="ARBA" id="ARBA00049902"/>
    </source>
</evidence>
<evidence type="ECO:0000256" key="10">
    <source>
        <dbReference type="SAM" id="Phobius"/>
    </source>
</evidence>
<dbReference type="RefSeq" id="WP_052209663.1">
    <property type="nucleotide sequence ID" value="NZ_JAAVUN010000028.1"/>
</dbReference>
<dbReference type="GO" id="GO:0051301">
    <property type="term" value="P:cell division"/>
    <property type="evidence" value="ECO:0007669"/>
    <property type="project" value="InterPro"/>
</dbReference>
<dbReference type="EC" id="2.4.99.28" evidence="7"/>
<comment type="catalytic activity">
    <reaction evidence="8">
        <text>[GlcNAc-(1-&gt;4)-Mur2Ac(oyl-L-Ala-gamma-D-Glu-L-Lys-D-Ala-D-Ala)](n)-di-trans,octa-cis-undecaprenyl diphosphate + beta-D-GlcNAc-(1-&gt;4)-Mur2Ac(oyl-L-Ala-gamma-D-Glu-L-Lys-D-Ala-D-Ala)-di-trans,octa-cis-undecaprenyl diphosphate = [GlcNAc-(1-&gt;4)-Mur2Ac(oyl-L-Ala-gamma-D-Glu-L-Lys-D-Ala-D-Ala)](n+1)-di-trans,octa-cis-undecaprenyl diphosphate + di-trans,octa-cis-undecaprenyl diphosphate + H(+)</text>
        <dbReference type="Rhea" id="RHEA:23708"/>
        <dbReference type="Rhea" id="RHEA-COMP:9602"/>
        <dbReference type="Rhea" id="RHEA-COMP:9603"/>
        <dbReference type="ChEBI" id="CHEBI:15378"/>
        <dbReference type="ChEBI" id="CHEBI:58405"/>
        <dbReference type="ChEBI" id="CHEBI:60033"/>
        <dbReference type="ChEBI" id="CHEBI:78435"/>
        <dbReference type="EC" id="2.4.99.28"/>
    </reaction>
</comment>
<dbReference type="Pfam" id="PF01098">
    <property type="entry name" value="FTSW_RODA_SPOVE"/>
    <property type="match status" value="1"/>
</dbReference>
<dbReference type="InterPro" id="IPR018365">
    <property type="entry name" value="Cell_cycle_FtsW-rel_CS"/>
</dbReference>
<comment type="subcellular location">
    <subcellularLocation>
        <location evidence="1">Membrane</location>
        <topology evidence="1">Multi-pass membrane protein</topology>
    </subcellularLocation>
</comment>
<feature type="compositionally biased region" description="Basic and acidic residues" evidence="9">
    <location>
        <begin position="500"/>
        <end position="515"/>
    </location>
</feature>
<evidence type="ECO:0000256" key="4">
    <source>
        <dbReference type="ARBA" id="ARBA00022960"/>
    </source>
</evidence>
<dbReference type="PANTHER" id="PTHR30474">
    <property type="entry name" value="CELL CYCLE PROTEIN"/>
    <property type="match status" value="1"/>
</dbReference>
<evidence type="ECO:0000256" key="3">
    <source>
        <dbReference type="ARBA" id="ARBA00022692"/>
    </source>
</evidence>
<dbReference type="PROSITE" id="PS00428">
    <property type="entry name" value="FTSW_RODA_SPOVE"/>
    <property type="match status" value="1"/>
</dbReference>
<feature type="transmembrane region" description="Helical" evidence="10">
    <location>
        <begin position="119"/>
        <end position="137"/>
    </location>
</feature>
<evidence type="ECO:0000256" key="9">
    <source>
        <dbReference type="SAM" id="MobiDB-lite"/>
    </source>
</evidence>
<keyword evidence="6 10" id="KW-0472">Membrane</keyword>
<name>A0A846TUJ8_9MICC</name>
<accession>A0A846TUJ8</accession>
<dbReference type="InterPro" id="IPR001182">
    <property type="entry name" value="FtsW/RodA"/>
</dbReference>
<evidence type="ECO:0000256" key="1">
    <source>
        <dbReference type="ARBA" id="ARBA00004141"/>
    </source>
</evidence>
<keyword evidence="12" id="KW-1185">Reference proteome</keyword>
<keyword evidence="5 10" id="KW-1133">Transmembrane helix</keyword>
<feature type="transmembrane region" description="Helical" evidence="10">
    <location>
        <begin position="392"/>
        <end position="413"/>
    </location>
</feature>
<feature type="transmembrane region" description="Helical" evidence="10">
    <location>
        <begin position="359"/>
        <end position="380"/>
    </location>
</feature>
<dbReference type="GO" id="GO:0015648">
    <property type="term" value="F:lipid-linked peptidoglycan transporter activity"/>
    <property type="evidence" value="ECO:0007669"/>
    <property type="project" value="TreeGrafter"/>
</dbReference>
<organism evidence="11 12">
    <name type="scientific">Kocuria subflava</name>
    <dbReference type="NCBI Taxonomy" id="1736139"/>
    <lineage>
        <taxon>Bacteria</taxon>
        <taxon>Bacillati</taxon>
        <taxon>Actinomycetota</taxon>
        <taxon>Actinomycetes</taxon>
        <taxon>Micrococcales</taxon>
        <taxon>Micrococcaceae</taxon>
        <taxon>Kocuria</taxon>
    </lineage>
</organism>
<dbReference type="GO" id="GO:0008955">
    <property type="term" value="F:peptidoglycan glycosyltransferase activity"/>
    <property type="evidence" value="ECO:0007669"/>
    <property type="project" value="UniProtKB-EC"/>
</dbReference>
<keyword evidence="3 10" id="KW-0812">Transmembrane</keyword>